<evidence type="ECO:0000259" key="8">
    <source>
        <dbReference type="Pfam" id="PF02687"/>
    </source>
</evidence>
<dbReference type="PANTHER" id="PTHR30572:SF4">
    <property type="entry name" value="ABC TRANSPORTER PERMEASE YTRF"/>
    <property type="match status" value="1"/>
</dbReference>
<evidence type="ECO:0000313" key="11">
    <source>
        <dbReference type="Proteomes" id="UP000317371"/>
    </source>
</evidence>
<comment type="subcellular location">
    <subcellularLocation>
        <location evidence="1">Cell membrane</location>
        <topology evidence="1">Multi-pass membrane protein</topology>
    </subcellularLocation>
</comment>
<feature type="domain" description="MacB-like periplasmic core" evidence="9">
    <location>
        <begin position="21"/>
        <end position="225"/>
    </location>
</feature>
<keyword evidence="5 7" id="KW-0472">Membrane</keyword>
<evidence type="ECO:0000256" key="3">
    <source>
        <dbReference type="ARBA" id="ARBA00022692"/>
    </source>
</evidence>
<keyword evidence="3 7" id="KW-0812">Transmembrane</keyword>
<reference evidence="10 11" key="1">
    <citation type="submission" date="2019-06" db="EMBL/GenBank/DDBJ databases">
        <title>Genome sequence of Litorilinea aerophila BAA-2444.</title>
        <authorList>
            <person name="Maclea K.S."/>
            <person name="Maurais E.G."/>
            <person name="Iannazzi L.C."/>
        </authorList>
    </citation>
    <scope>NUCLEOTIDE SEQUENCE [LARGE SCALE GENOMIC DNA]</scope>
    <source>
        <strain evidence="10 11">ATCC BAA-2444</strain>
    </source>
</reference>
<comment type="similarity">
    <text evidence="6">Belongs to the ABC-4 integral membrane protein family.</text>
</comment>
<feature type="transmembrane region" description="Helical" evidence="7">
    <location>
        <begin position="439"/>
        <end position="459"/>
    </location>
</feature>
<dbReference type="InterPro" id="IPR050250">
    <property type="entry name" value="Macrolide_Exporter_MacB"/>
</dbReference>
<keyword evidence="4 7" id="KW-1133">Transmembrane helix</keyword>
<gene>
    <name evidence="10" type="ORF">FKZ61_19950</name>
</gene>
<evidence type="ECO:0000313" key="10">
    <source>
        <dbReference type="EMBL" id="TQE93785.1"/>
    </source>
</evidence>
<organism evidence="10 11">
    <name type="scientific">Litorilinea aerophila</name>
    <dbReference type="NCBI Taxonomy" id="1204385"/>
    <lineage>
        <taxon>Bacteria</taxon>
        <taxon>Bacillati</taxon>
        <taxon>Chloroflexota</taxon>
        <taxon>Caldilineae</taxon>
        <taxon>Caldilineales</taxon>
        <taxon>Caldilineaceae</taxon>
        <taxon>Litorilinea</taxon>
    </lineage>
</organism>
<comment type="caution">
    <text evidence="10">The sequence shown here is derived from an EMBL/GenBank/DDBJ whole genome shotgun (WGS) entry which is preliminary data.</text>
</comment>
<dbReference type="EMBL" id="VIGC01000033">
    <property type="protein sequence ID" value="TQE93785.1"/>
    <property type="molecule type" value="Genomic_DNA"/>
</dbReference>
<feature type="transmembrane region" description="Helical" evidence="7">
    <location>
        <begin position="716"/>
        <end position="741"/>
    </location>
</feature>
<protein>
    <submittedName>
        <fullName evidence="10">ABC transporter permease</fullName>
    </submittedName>
</protein>
<proteinExistence type="inferred from homology"/>
<feature type="transmembrane region" description="Helical" evidence="7">
    <location>
        <begin position="311"/>
        <end position="341"/>
    </location>
</feature>
<feature type="transmembrane region" description="Helical" evidence="7">
    <location>
        <begin position="265"/>
        <end position="290"/>
    </location>
</feature>
<feature type="transmembrane region" description="Helical" evidence="7">
    <location>
        <begin position="361"/>
        <end position="382"/>
    </location>
</feature>
<keyword evidence="2" id="KW-1003">Cell membrane</keyword>
<name>A0A540VAN7_9CHLR</name>
<feature type="transmembrane region" description="Helical" evidence="7">
    <location>
        <begin position="761"/>
        <end position="786"/>
    </location>
</feature>
<dbReference type="InterPro" id="IPR025857">
    <property type="entry name" value="MacB_PCD"/>
</dbReference>
<keyword evidence="11" id="KW-1185">Reference proteome</keyword>
<dbReference type="InterPro" id="IPR003838">
    <property type="entry name" value="ABC3_permease_C"/>
</dbReference>
<evidence type="ECO:0000256" key="4">
    <source>
        <dbReference type="ARBA" id="ARBA00022989"/>
    </source>
</evidence>
<evidence type="ECO:0000259" key="9">
    <source>
        <dbReference type="Pfam" id="PF12704"/>
    </source>
</evidence>
<feature type="domain" description="ABC3 transporter permease C-terminal" evidence="8">
    <location>
        <begin position="676"/>
        <end position="794"/>
    </location>
</feature>
<dbReference type="Proteomes" id="UP000317371">
    <property type="component" value="Unassembled WGS sequence"/>
</dbReference>
<feature type="domain" description="ABC3 transporter permease C-terminal" evidence="8">
    <location>
        <begin position="269"/>
        <end position="386"/>
    </location>
</feature>
<accession>A0A540VAN7</accession>
<evidence type="ECO:0000256" key="5">
    <source>
        <dbReference type="ARBA" id="ARBA00023136"/>
    </source>
</evidence>
<evidence type="ECO:0000256" key="1">
    <source>
        <dbReference type="ARBA" id="ARBA00004651"/>
    </source>
</evidence>
<dbReference type="PANTHER" id="PTHR30572">
    <property type="entry name" value="MEMBRANE COMPONENT OF TRANSPORTER-RELATED"/>
    <property type="match status" value="1"/>
</dbReference>
<dbReference type="InParanoid" id="A0A540VAN7"/>
<dbReference type="OrthoDB" id="9780560at2"/>
<evidence type="ECO:0000256" key="6">
    <source>
        <dbReference type="ARBA" id="ARBA00038076"/>
    </source>
</evidence>
<dbReference type="Pfam" id="PF12704">
    <property type="entry name" value="MacB_PCD"/>
    <property type="match status" value="2"/>
</dbReference>
<dbReference type="Pfam" id="PF02687">
    <property type="entry name" value="FtsX"/>
    <property type="match status" value="2"/>
</dbReference>
<feature type="domain" description="MacB-like periplasmic core" evidence="9">
    <location>
        <begin position="440"/>
        <end position="611"/>
    </location>
</feature>
<evidence type="ECO:0000256" key="2">
    <source>
        <dbReference type="ARBA" id="ARBA00022475"/>
    </source>
</evidence>
<sequence length="803" mass="87132">MWLAPRWRKVLRDLWSNKTRTVLVLLSIAVGVGAIGMVMGSQRMVDQNLPAAYAAVNPASGTLFTLTTFDDDLIQAVAAMPEVAAAEGRRAVNVRFRDADGAWRSLQLTAIPDYQAMEINKLRPERGEFPPPHRALLLERASLSPSLGLGGVDIGDTLQIEAPNGKERTLRIAGTVHDLSQLPAFINGAGYGYITFDTLEWLGEPRDYNQLVFVAAGDRLNSEHVNQVAKLIEKRMERAGATVLFTFIPTPGEHPAQNFLDAFSMILGAIGVLSLLLSGFLIVNTLSAILTQHVRQIGIMKAIGARAGQIAAMYLVMAVIFGVLALLVAVPLGMLGSLGLATLFAGLLNFDVGGLHLDLQVLLVQVVISLSAPVLAAVVPILRGVRVTVREAISEHGLGKGHFGHSLVDRVIVALRHVIPIGRPLQISLRNTFRRKARLLLTLITLSLASTIFISIFSIRASLQQTLDDALTYFDYDVQVIFDRSYRTARIQGQVMGLPGVEEVETWGFGTARRVRPDGTESDNIIVYAPRPDSTMLNPILVSGRWLQPGDANAVVINTDVLGTEEDIQVGDTITLKVDGKERTWVVVGIVRGVLTGANAFVNFDYFGQVTNAIDRAQVSLVRLDDRSPENQKVMGERIENLYRRSGFRVQQMQTIGQLRATISTVFDVIILFLLAMAVLLGVVGGLGLMGTMSINVLERTREIGVMRAIGASNNAILRIVLTEGVIIGLISWMVGGLLALPASRILTMTVGMALLRAAPTYIFSTGGAILWLVIVLLLAGVASFLPARRASQLTVREVLSYE</sequence>
<feature type="transmembrane region" description="Helical" evidence="7">
    <location>
        <begin position="21"/>
        <end position="40"/>
    </location>
</feature>
<dbReference type="AlphaFoldDB" id="A0A540VAN7"/>
<dbReference type="GO" id="GO:0005886">
    <property type="term" value="C:plasma membrane"/>
    <property type="evidence" value="ECO:0007669"/>
    <property type="project" value="UniProtKB-SubCell"/>
</dbReference>
<feature type="transmembrane region" description="Helical" evidence="7">
    <location>
        <begin position="669"/>
        <end position="695"/>
    </location>
</feature>
<dbReference type="RefSeq" id="WP_141611925.1">
    <property type="nucleotide sequence ID" value="NZ_VIGC02000033.1"/>
</dbReference>
<evidence type="ECO:0000256" key="7">
    <source>
        <dbReference type="SAM" id="Phobius"/>
    </source>
</evidence>
<dbReference type="GO" id="GO:0022857">
    <property type="term" value="F:transmembrane transporter activity"/>
    <property type="evidence" value="ECO:0007669"/>
    <property type="project" value="TreeGrafter"/>
</dbReference>